<evidence type="ECO:0000256" key="2">
    <source>
        <dbReference type="SAM" id="SignalP"/>
    </source>
</evidence>
<reference evidence="3 4" key="1">
    <citation type="journal article" date="2020" name="bioRxiv">
        <title>Whole genome comparisons of ergot fungi reveals the divergence and evolution of species within the genus Claviceps are the result of varying mechanisms driving genome evolution and host range expansion.</title>
        <authorList>
            <person name="Wyka S.A."/>
            <person name="Mondo S.J."/>
            <person name="Liu M."/>
            <person name="Dettman J."/>
            <person name="Nalam V."/>
            <person name="Broders K.D."/>
        </authorList>
    </citation>
    <scope>NUCLEOTIDE SEQUENCE [LARGE SCALE GENOMIC DNA]</scope>
    <source>
        <strain evidence="3 4">CCC 1485</strain>
    </source>
</reference>
<evidence type="ECO:0000256" key="1">
    <source>
        <dbReference type="SAM" id="MobiDB-lite"/>
    </source>
</evidence>
<evidence type="ECO:0000313" key="3">
    <source>
        <dbReference type="EMBL" id="KAG5931233.1"/>
    </source>
</evidence>
<keyword evidence="4" id="KW-1185">Reference proteome</keyword>
<dbReference type="Proteomes" id="UP000706124">
    <property type="component" value="Unassembled WGS sequence"/>
</dbReference>
<sequence length="64" mass="6873">MVFLKNLLLLGVVSVNVFAIKGPIEGYGVEKSSRNFHLAPGDPPVTLNGPLEEATSKAKKLNPR</sequence>
<dbReference type="EMBL" id="SRPO01000603">
    <property type="protein sequence ID" value="KAG5931233.1"/>
    <property type="molecule type" value="Genomic_DNA"/>
</dbReference>
<feature type="chain" id="PRO_5040276502" description="Secreted protein" evidence="2">
    <location>
        <begin position="20"/>
        <end position="64"/>
    </location>
</feature>
<proteinExistence type="predicted"/>
<protein>
    <recommendedName>
        <fullName evidence="5">Secreted protein</fullName>
    </recommendedName>
</protein>
<feature type="signal peptide" evidence="2">
    <location>
        <begin position="1"/>
        <end position="19"/>
    </location>
</feature>
<dbReference type="AlphaFoldDB" id="A0A9P7M726"/>
<name>A0A9P7M726_9HYPO</name>
<evidence type="ECO:0008006" key="5">
    <source>
        <dbReference type="Google" id="ProtNLM"/>
    </source>
</evidence>
<organism evidence="3 4">
    <name type="scientific">Claviceps pazoutovae</name>
    <dbReference type="NCBI Taxonomy" id="1649127"/>
    <lineage>
        <taxon>Eukaryota</taxon>
        <taxon>Fungi</taxon>
        <taxon>Dikarya</taxon>
        <taxon>Ascomycota</taxon>
        <taxon>Pezizomycotina</taxon>
        <taxon>Sordariomycetes</taxon>
        <taxon>Hypocreomycetidae</taxon>
        <taxon>Hypocreales</taxon>
        <taxon>Clavicipitaceae</taxon>
        <taxon>Claviceps</taxon>
    </lineage>
</organism>
<feature type="region of interest" description="Disordered" evidence="1">
    <location>
        <begin position="38"/>
        <end position="64"/>
    </location>
</feature>
<accession>A0A9P7M726</accession>
<evidence type="ECO:0000313" key="4">
    <source>
        <dbReference type="Proteomes" id="UP000706124"/>
    </source>
</evidence>
<comment type="caution">
    <text evidence="3">The sequence shown here is derived from an EMBL/GenBank/DDBJ whole genome shotgun (WGS) entry which is preliminary data.</text>
</comment>
<keyword evidence="2" id="KW-0732">Signal</keyword>
<gene>
    <name evidence="3" type="ORF">E4U60_006324</name>
</gene>